<dbReference type="AlphaFoldDB" id="A0A6C0CCB0"/>
<feature type="region of interest" description="Disordered" evidence="1">
    <location>
        <begin position="1"/>
        <end position="34"/>
    </location>
</feature>
<evidence type="ECO:0000313" key="2">
    <source>
        <dbReference type="EMBL" id="QHT02081.1"/>
    </source>
</evidence>
<organism evidence="2">
    <name type="scientific">viral metagenome</name>
    <dbReference type="NCBI Taxonomy" id="1070528"/>
    <lineage>
        <taxon>unclassified sequences</taxon>
        <taxon>metagenomes</taxon>
        <taxon>organismal metagenomes</taxon>
    </lineage>
</organism>
<sequence>MSGKDDEKDSEQEGTVCPHLLKQRSGEAAKRRSGEAVRACERVQRSSKANASKVFAFDSLYTRLVLTN</sequence>
<reference evidence="2" key="1">
    <citation type="journal article" date="2020" name="Nature">
        <title>Giant virus diversity and host interactions through global metagenomics.</title>
        <authorList>
            <person name="Schulz F."/>
            <person name="Roux S."/>
            <person name="Paez-Espino D."/>
            <person name="Jungbluth S."/>
            <person name="Walsh D.A."/>
            <person name="Denef V.J."/>
            <person name="McMahon K.D."/>
            <person name="Konstantinidis K.T."/>
            <person name="Eloe-Fadrosh E.A."/>
            <person name="Kyrpides N.C."/>
            <person name="Woyke T."/>
        </authorList>
    </citation>
    <scope>NUCLEOTIDE SEQUENCE</scope>
    <source>
        <strain evidence="2">GVMAG-M-3300020565-3</strain>
    </source>
</reference>
<evidence type="ECO:0000256" key="1">
    <source>
        <dbReference type="SAM" id="MobiDB-lite"/>
    </source>
</evidence>
<proteinExistence type="predicted"/>
<accession>A0A6C0CCB0</accession>
<name>A0A6C0CCB0_9ZZZZ</name>
<dbReference type="EMBL" id="MN739390">
    <property type="protein sequence ID" value="QHT02081.1"/>
    <property type="molecule type" value="Genomic_DNA"/>
</dbReference>
<protein>
    <submittedName>
        <fullName evidence="2">Uncharacterized protein</fullName>
    </submittedName>
</protein>
<feature type="compositionally biased region" description="Basic and acidic residues" evidence="1">
    <location>
        <begin position="24"/>
        <end position="34"/>
    </location>
</feature>